<dbReference type="PANTHER" id="PTHR30473">
    <property type="entry name" value="PROTEIN PHOH"/>
    <property type="match status" value="1"/>
</dbReference>
<dbReference type="InterPro" id="IPR003714">
    <property type="entry name" value="PhoH"/>
</dbReference>
<dbReference type="AlphaFoldDB" id="A0A2N4TY12"/>
<reference evidence="6 7" key="1">
    <citation type="submission" date="2017-12" db="EMBL/GenBank/DDBJ databases">
        <title>Draft genome sequence of Ralstonia pickettii 52.</title>
        <authorList>
            <person name="Zheng B."/>
        </authorList>
    </citation>
    <scope>NUCLEOTIDE SEQUENCE [LARGE SCALE GENOMIC DNA]</scope>
    <source>
        <strain evidence="6 7">52</strain>
    </source>
</reference>
<name>A0A2N4TY12_RALPI</name>
<proteinExistence type="inferred from homology"/>
<organism evidence="6 7">
    <name type="scientific">Ralstonia pickettii</name>
    <name type="common">Burkholderia pickettii</name>
    <dbReference type="NCBI Taxonomy" id="329"/>
    <lineage>
        <taxon>Bacteria</taxon>
        <taxon>Pseudomonadati</taxon>
        <taxon>Pseudomonadota</taxon>
        <taxon>Betaproteobacteria</taxon>
        <taxon>Burkholderiales</taxon>
        <taxon>Burkholderiaceae</taxon>
        <taxon>Ralstonia</taxon>
    </lineage>
</organism>
<keyword evidence="2" id="KW-0547">Nucleotide-binding</keyword>
<feature type="compositionally biased region" description="Basic residues" evidence="4">
    <location>
        <begin position="1"/>
        <end position="15"/>
    </location>
</feature>
<feature type="domain" description="PhoH-like protein" evidence="5">
    <location>
        <begin position="46"/>
        <end position="247"/>
    </location>
</feature>
<dbReference type="PANTHER" id="PTHR30473:SF3">
    <property type="entry name" value="PROTEIN PHOH"/>
    <property type="match status" value="1"/>
</dbReference>
<feature type="region of interest" description="Disordered" evidence="4">
    <location>
        <begin position="1"/>
        <end position="47"/>
    </location>
</feature>
<dbReference type="GO" id="GO:0005524">
    <property type="term" value="F:ATP binding"/>
    <property type="evidence" value="ECO:0007669"/>
    <property type="project" value="UniProtKB-KW"/>
</dbReference>
<feature type="compositionally biased region" description="Basic and acidic residues" evidence="4">
    <location>
        <begin position="35"/>
        <end position="45"/>
    </location>
</feature>
<evidence type="ECO:0000313" key="7">
    <source>
        <dbReference type="Proteomes" id="UP000234456"/>
    </source>
</evidence>
<accession>A0A2N4TY12</accession>
<dbReference type="InterPro" id="IPR051451">
    <property type="entry name" value="PhoH2-like"/>
</dbReference>
<dbReference type="Pfam" id="PF02562">
    <property type="entry name" value="PhoH"/>
    <property type="match status" value="1"/>
</dbReference>
<evidence type="ECO:0000313" key="6">
    <source>
        <dbReference type="EMBL" id="PLC44590.1"/>
    </source>
</evidence>
<keyword evidence="3" id="KW-0067">ATP-binding</keyword>
<dbReference type="SUPFAM" id="SSF52540">
    <property type="entry name" value="P-loop containing nucleoside triphosphate hydrolases"/>
    <property type="match status" value="1"/>
</dbReference>
<dbReference type="Proteomes" id="UP000234456">
    <property type="component" value="Unassembled WGS sequence"/>
</dbReference>
<feature type="compositionally biased region" description="Basic and acidic residues" evidence="4">
    <location>
        <begin position="16"/>
        <end position="29"/>
    </location>
</feature>
<evidence type="ECO:0000256" key="4">
    <source>
        <dbReference type="SAM" id="MobiDB-lite"/>
    </source>
</evidence>
<dbReference type="Gene3D" id="3.40.50.300">
    <property type="entry name" value="P-loop containing nucleotide triphosphate hydrolases"/>
    <property type="match status" value="1"/>
</dbReference>
<comment type="caution">
    <text evidence="6">The sequence shown here is derived from an EMBL/GenBank/DDBJ whole genome shotgun (WGS) entry which is preliminary data.</text>
</comment>
<dbReference type="OrthoDB" id="9805148at2"/>
<sequence>MARKHQSQQKKRNARRAQDTHEGLHRQAEAYEAMHQQKERIDTRPIEPQNDAQRRYINAISHFQLTFATGPAGTGKTWLAAALAAAALKDGRIEKVIITRPAVEAGENLGFLPGEIEDKFDPFLQPFKDVLNERLGKSHVEYLIRAGRIEAAPLAYMRGRTFKNAIVILDEAQNTTPTQMKMFLTRIGEGTKVIVNGDLAQKDVRGESGLEDAVARLSFIPAVKHVRFTSRDIVRSGLVQEIVSAYDAPKPSNEPLPLAA</sequence>
<dbReference type="RefSeq" id="WP_102065000.1">
    <property type="nucleotide sequence ID" value="NZ_PKQE01000001.1"/>
</dbReference>
<dbReference type="InterPro" id="IPR027417">
    <property type="entry name" value="P-loop_NTPase"/>
</dbReference>
<protein>
    <submittedName>
        <fullName evidence="6">Phosphate starvation-inducible protein PhoH</fullName>
    </submittedName>
</protein>
<evidence type="ECO:0000256" key="2">
    <source>
        <dbReference type="ARBA" id="ARBA00022741"/>
    </source>
</evidence>
<evidence type="ECO:0000256" key="3">
    <source>
        <dbReference type="ARBA" id="ARBA00022840"/>
    </source>
</evidence>
<evidence type="ECO:0000259" key="5">
    <source>
        <dbReference type="Pfam" id="PF02562"/>
    </source>
</evidence>
<evidence type="ECO:0000256" key="1">
    <source>
        <dbReference type="ARBA" id="ARBA00010393"/>
    </source>
</evidence>
<dbReference type="GO" id="GO:0005829">
    <property type="term" value="C:cytosol"/>
    <property type="evidence" value="ECO:0007669"/>
    <property type="project" value="TreeGrafter"/>
</dbReference>
<dbReference type="EMBL" id="PKQE01000001">
    <property type="protein sequence ID" value="PLC44590.1"/>
    <property type="molecule type" value="Genomic_DNA"/>
</dbReference>
<comment type="similarity">
    <text evidence="1">Belongs to the PhoH family.</text>
</comment>
<gene>
    <name evidence="6" type="ORF">C0Q88_07880</name>
</gene>